<organism evidence="4 5">
    <name type="scientific">Populus tomentosa</name>
    <name type="common">Chinese white poplar</name>
    <dbReference type="NCBI Taxonomy" id="118781"/>
    <lineage>
        <taxon>Eukaryota</taxon>
        <taxon>Viridiplantae</taxon>
        <taxon>Streptophyta</taxon>
        <taxon>Embryophyta</taxon>
        <taxon>Tracheophyta</taxon>
        <taxon>Spermatophyta</taxon>
        <taxon>Magnoliopsida</taxon>
        <taxon>eudicotyledons</taxon>
        <taxon>Gunneridae</taxon>
        <taxon>Pentapetalae</taxon>
        <taxon>rosids</taxon>
        <taxon>fabids</taxon>
        <taxon>Malpighiales</taxon>
        <taxon>Salicaceae</taxon>
        <taxon>Saliceae</taxon>
        <taxon>Populus</taxon>
    </lineage>
</organism>
<keyword evidence="1" id="KW-0479">Metal-binding</keyword>
<dbReference type="GO" id="GO:0016567">
    <property type="term" value="P:protein ubiquitination"/>
    <property type="evidence" value="ECO:0007669"/>
    <property type="project" value="InterPro"/>
</dbReference>
<gene>
    <name evidence="4" type="ORF">POTOM_014519</name>
</gene>
<dbReference type="GO" id="GO:0008270">
    <property type="term" value="F:zinc ion binding"/>
    <property type="evidence" value="ECO:0007669"/>
    <property type="project" value="UniProtKB-KW"/>
</dbReference>
<evidence type="ECO:0000259" key="3">
    <source>
        <dbReference type="PROSITE" id="PS50089"/>
    </source>
</evidence>
<dbReference type="Pfam" id="PF13639">
    <property type="entry name" value="zf-RING_2"/>
    <property type="match status" value="1"/>
</dbReference>
<evidence type="ECO:0000256" key="2">
    <source>
        <dbReference type="SAM" id="Phobius"/>
    </source>
</evidence>
<dbReference type="SMART" id="SM00184">
    <property type="entry name" value="RING"/>
    <property type="match status" value="1"/>
</dbReference>
<reference evidence="4" key="1">
    <citation type="journal article" date="2020" name="bioRxiv">
        <title>Hybrid origin of Populus tomentosa Carr. identified through genome sequencing and phylogenomic analysis.</title>
        <authorList>
            <person name="An X."/>
            <person name="Gao K."/>
            <person name="Chen Z."/>
            <person name="Li J."/>
            <person name="Yang X."/>
            <person name="Yang X."/>
            <person name="Zhou J."/>
            <person name="Guo T."/>
            <person name="Zhao T."/>
            <person name="Huang S."/>
            <person name="Miao D."/>
            <person name="Khan W.U."/>
            <person name="Rao P."/>
            <person name="Ye M."/>
            <person name="Lei B."/>
            <person name="Liao W."/>
            <person name="Wang J."/>
            <person name="Ji L."/>
            <person name="Li Y."/>
            <person name="Guo B."/>
            <person name="Mustafa N.S."/>
            <person name="Li S."/>
            <person name="Yun Q."/>
            <person name="Keller S.R."/>
            <person name="Mao J."/>
            <person name="Zhang R."/>
            <person name="Strauss S.H."/>
        </authorList>
    </citation>
    <scope>NUCLEOTIDE SEQUENCE</scope>
    <source>
        <strain evidence="4">GM15</strain>
        <tissue evidence="4">Leaf</tissue>
    </source>
</reference>
<sequence length="295" mass="32357">MSMADPPELAVAGSGLGYGIAIAVSILVLISTIMLASYACIRVKGNGFGRNSSGDNGVSDSYGPHRHFTTRDSIELMPAVVVGLDEPIIESYPKMVLGDSRRLPKPNEGPCSICLSDYLPKDTIRCIPYCNHCFHADCIDGWLKMNATCPLCRNSPAPSKDSTPVATPLAEVVPLAFHASMYYVFLSGFTFVNLMDLSHFFSPVQAFLSWKRKTTLPLKSARLSLVDLNVSTNMKMKEEPKTIAIVTVMTYTQNDLSTECVDPVKVSKSCKLTLSFLSRSQMLMWLELTYCKSLG</sequence>
<name>A0A8X8AC21_POPTO</name>
<keyword evidence="1" id="KW-0862">Zinc</keyword>
<feature type="domain" description="RING-type" evidence="3">
    <location>
        <begin position="111"/>
        <end position="153"/>
    </location>
</feature>
<keyword evidence="1" id="KW-0863">Zinc-finger</keyword>
<dbReference type="CDD" id="cd16461">
    <property type="entry name" value="RING-H2_EL5-like"/>
    <property type="match status" value="1"/>
</dbReference>
<dbReference type="EMBL" id="JAAWWB010000006">
    <property type="protein sequence ID" value="KAG6781608.1"/>
    <property type="molecule type" value="Genomic_DNA"/>
</dbReference>
<dbReference type="PROSITE" id="PS50089">
    <property type="entry name" value="ZF_RING_2"/>
    <property type="match status" value="1"/>
</dbReference>
<dbReference type="PANTHER" id="PTHR46592">
    <property type="entry name" value="RING-H2 FINGER PROTEIN ATL67"/>
    <property type="match status" value="1"/>
</dbReference>
<protein>
    <recommendedName>
        <fullName evidence="3">RING-type domain-containing protein</fullName>
    </recommendedName>
</protein>
<dbReference type="OrthoDB" id="8062037at2759"/>
<keyword evidence="2" id="KW-1133">Transmembrane helix</keyword>
<evidence type="ECO:0000256" key="1">
    <source>
        <dbReference type="PROSITE-ProRule" id="PRU00175"/>
    </source>
</evidence>
<dbReference type="Proteomes" id="UP000886885">
    <property type="component" value="Chromosome 3D"/>
</dbReference>
<proteinExistence type="predicted"/>
<feature type="transmembrane region" description="Helical" evidence="2">
    <location>
        <begin position="20"/>
        <end position="41"/>
    </location>
</feature>
<dbReference type="PANTHER" id="PTHR46592:SF14">
    <property type="entry name" value="RING-TYPE DOMAIN-CONTAINING PROTEIN"/>
    <property type="match status" value="1"/>
</dbReference>
<evidence type="ECO:0000313" key="4">
    <source>
        <dbReference type="EMBL" id="KAG6781608.1"/>
    </source>
</evidence>
<dbReference type="InterPro" id="IPR001841">
    <property type="entry name" value="Znf_RING"/>
</dbReference>
<keyword evidence="2" id="KW-0472">Membrane</keyword>
<dbReference type="InterPro" id="IPR044289">
    <property type="entry name" value="ATL67-70"/>
</dbReference>
<dbReference type="GO" id="GO:0016740">
    <property type="term" value="F:transferase activity"/>
    <property type="evidence" value="ECO:0007669"/>
    <property type="project" value="InterPro"/>
</dbReference>
<comment type="caution">
    <text evidence="4">The sequence shown here is derived from an EMBL/GenBank/DDBJ whole genome shotgun (WGS) entry which is preliminary data.</text>
</comment>
<accession>A0A8X8AC21</accession>
<evidence type="ECO:0000313" key="5">
    <source>
        <dbReference type="Proteomes" id="UP000886885"/>
    </source>
</evidence>
<dbReference type="AlphaFoldDB" id="A0A8X8AC21"/>
<keyword evidence="5" id="KW-1185">Reference proteome</keyword>
<keyword evidence="2" id="KW-0812">Transmembrane</keyword>